<reference evidence="2" key="1">
    <citation type="journal article" date="2019" name="Int. J. Syst. Evol. Microbiol.">
        <title>The Global Catalogue of Microorganisms (GCM) 10K type strain sequencing project: providing services to taxonomists for standard genome sequencing and annotation.</title>
        <authorList>
            <consortium name="The Broad Institute Genomics Platform"/>
            <consortium name="The Broad Institute Genome Sequencing Center for Infectious Disease"/>
            <person name="Wu L."/>
            <person name="Ma J."/>
        </authorList>
    </citation>
    <scope>NUCLEOTIDE SEQUENCE [LARGE SCALE GENOMIC DNA]</scope>
    <source>
        <strain evidence="2">KCTC 52239</strain>
    </source>
</reference>
<evidence type="ECO:0000313" key="2">
    <source>
        <dbReference type="Proteomes" id="UP001595557"/>
    </source>
</evidence>
<proteinExistence type="predicted"/>
<gene>
    <name evidence="1" type="ORF">ACFOD7_20535</name>
</gene>
<sequence>MNNNIVMSPQKAVDTLVGEIGSAVCTLLKNAKAGADEETAALLKAHLDNINHFANQAPAELKHRLEPASRITD</sequence>
<keyword evidence="2" id="KW-1185">Reference proteome</keyword>
<protein>
    <submittedName>
        <fullName evidence="1">Uncharacterized protein</fullName>
    </submittedName>
</protein>
<dbReference type="Proteomes" id="UP001595557">
    <property type="component" value="Unassembled WGS sequence"/>
</dbReference>
<dbReference type="RefSeq" id="WP_207471401.1">
    <property type="nucleotide sequence ID" value="NZ_JAFNAW010000069.1"/>
</dbReference>
<accession>A0ABV7ILW9</accession>
<evidence type="ECO:0000313" key="1">
    <source>
        <dbReference type="EMBL" id="MFC3170419.1"/>
    </source>
</evidence>
<name>A0ABV7ILW9_9RHOB</name>
<comment type="caution">
    <text evidence="1">The sequence shown here is derived from an EMBL/GenBank/DDBJ whole genome shotgun (WGS) entry which is preliminary data.</text>
</comment>
<dbReference type="EMBL" id="JBHRTE010000102">
    <property type="protein sequence ID" value="MFC3170419.1"/>
    <property type="molecule type" value="Genomic_DNA"/>
</dbReference>
<organism evidence="1 2">
    <name type="scientific">Paracoccus fontiphilus</name>
    <dbReference type="NCBI Taxonomy" id="1815556"/>
    <lineage>
        <taxon>Bacteria</taxon>
        <taxon>Pseudomonadati</taxon>
        <taxon>Pseudomonadota</taxon>
        <taxon>Alphaproteobacteria</taxon>
        <taxon>Rhodobacterales</taxon>
        <taxon>Paracoccaceae</taxon>
        <taxon>Paracoccus</taxon>
    </lineage>
</organism>